<evidence type="ECO:0008006" key="10">
    <source>
        <dbReference type="Google" id="ProtNLM"/>
    </source>
</evidence>
<evidence type="ECO:0000256" key="1">
    <source>
        <dbReference type="ARBA" id="ARBA00004141"/>
    </source>
</evidence>
<evidence type="ECO:0000256" key="4">
    <source>
        <dbReference type="ARBA" id="ARBA00023136"/>
    </source>
</evidence>
<dbReference type="RefSeq" id="XP_009216762.1">
    <property type="nucleotide sequence ID" value="XM_009218498.1"/>
</dbReference>
<dbReference type="EMBL" id="GL385395">
    <property type="protein sequence ID" value="EJT80753.1"/>
    <property type="molecule type" value="Genomic_DNA"/>
</dbReference>
<dbReference type="Pfam" id="PF01544">
    <property type="entry name" value="CorA"/>
    <property type="match status" value="1"/>
</dbReference>
<dbReference type="Gene3D" id="1.20.58.340">
    <property type="entry name" value="Magnesium transport protein CorA, transmembrane region"/>
    <property type="match status" value="1"/>
</dbReference>
<evidence type="ECO:0000256" key="5">
    <source>
        <dbReference type="SAM" id="MobiDB-lite"/>
    </source>
</evidence>
<reference evidence="7" key="3">
    <citation type="submission" date="2010-09" db="EMBL/GenBank/DDBJ databases">
        <title>Annotation of Gaeumannomyces graminis var. tritici R3-111a-1.</title>
        <authorList>
            <consortium name="The Broad Institute Genome Sequencing Platform"/>
            <person name="Ma L.-J."/>
            <person name="Dead R."/>
            <person name="Young S.K."/>
            <person name="Zeng Q."/>
            <person name="Gargeya S."/>
            <person name="Fitzgerald M."/>
            <person name="Haas B."/>
            <person name="Abouelleil A."/>
            <person name="Alvarado L."/>
            <person name="Arachchi H.M."/>
            <person name="Berlin A."/>
            <person name="Brown A."/>
            <person name="Chapman S.B."/>
            <person name="Chen Z."/>
            <person name="Dunbar C."/>
            <person name="Freedman E."/>
            <person name="Gearin G."/>
            <person name="Gellesch M."/>
            <person name="Goldberg J."/>
            <person name="Griggs A."/>
            <person name="Gujja S."/>
            <person name="Heiman D."/>
            <person name="Howarth C."/>
            <person name="Larson L."/>
            <person name="Lui A."/>
            <person name="MacDonald P.J.P."/>
            <person name="Mehta T."/>
            <person name="Montmayeur A."/>
            <person name="Murphy C."/>
            <person name="Neiman D."/>
            <person name="Pearson M."/>
            <person name="Priest M."/>
            <person name="Roberts A."/>
            <person name="Saif S."/>
            <person name="Shea T."/>
            <person name="Shenoy N."/>
            <person name="Sisk P."/>
            <person name="Stolte C."/>
            <person name="Sykes S."/>
            <person name="Yandava C."/>
            <person name="Wortman J."/>
            <person name="Nusbaum C."/>
            <person name="Birren B."/>
        </authorList>
    </citation>
    <scope>NUCLEOTIDE SEQUENCE</scope>
    <source>
        <strain evidence="7">R3-111a-1</strain>
    </source>
</reference>
<dbReference type="STRING" id="644352.J3NHL0"/>
<dbReference type="AlphaFoldDB" id="J3NHL0"/>
<dbReference type="InterPro" id="IPR002523">
    <property type="entry name" value="MgTranspt_CorA/ZnTranspt_ZntB"/>
</dbReference>
<reference evidence="9" key="1">
    <citation type="submission" date="2010-07" db="EMBL/GenBank/DDBJ databases">
        <title>The genome sequence of Gaeumannomyces graminis var. tritici strain R3-111a-1.</title>
        <authorList>
            <consortium name="The Broad Institute Genome Sequencing Platform"/>
            <person name="Ma L.-J."/>
            <person name="Dead R."/>
            <person name="Young S."/>
            <person name="Zeng Q."/>
            <person name="Koehrsen M."/>
            <person name="Alvarado L."/>
            <person name="Berlin A."/>
            <person name="Chapman S.B."/>
            <person name="Chen Z."/>
            <person name="Freedman E."/>
            <person name="Gellesch M."/>
            <person name="Goldberg J."/>
            <person name="Griggs A."/>
            <person name="Gujja S."/>
            <person name="Heilman E.R."/>
            <person name="Heiman D."/>
            <person name="Hepburn T."/>
            <person name="Howarth C."/>
            <person name="Jen D."/>
            <person name="Larson L."/>
            <person name="Mehta T."/>
            <person name="Neiman D."/>
            <person name="Pearson M."/>
            <person name="Roberts A."/>
            <person name="Saif S."/>
            <person name="Shea T."/>
            <person name="Shenoy N."/>
            <person name="Sisk P."/>
            <person name="Stolte C."/>
            <person name="Sykes S."/>
            <person name="Walk T."/>
            <person name="White J."/>
            <person name="Yandava C."/>
            <person name="Haas B."/>
            <person name="Nusbaum C."/>
            <person name="Birren B."/>
        </authorList>
    </citation>
    <scope>NUCLEOTIDE SEQUENCE [LARGE SCALE GENOMIC DNA]</scope>
    <source>
        <strain evidence="9">R3-111a-1</strain>
    </source>
</reference>
<dbReference type="HOGENOM" id="CLU_023638_0_0_1"/>
<dbReference type="VEuPathDB" id="FungiDB:GGTG_00747"/>
<sequence length="555" mass="62179">MGPGTDSSPSRSNGRSSTASPEELYANAVSSYSRQGAEATLFPGPHFERLGTYLKAPFYRRRDTAAAAGFPFFVLYQGLGLDRTRRTEATSPDQVAALARDHPGGNQLLFLRGQPSPEWLSGVGSRFGVDPEYFQRHMDIILAVGRAKYYAQPSLPSASSQVVQLRYFTLSKTVKPSFKADQTDQLRLSARKKMDDYITATSQKLEHGNAVGNSIVRDFSLFSNGRWAIEQCISLCVNRTETGWTAVAWVDTGKDLNECPRGPWKDHWEHSHTDYRAFLPTVQSYPHCSLHPQRESVAQDPMPKPQFAQSASLLHRNYGKRLDKAMMGVDAFYSFHEIFKFCAFSQVQFLNMIEDCISEAVDLESPEHMSIAQSNLVYAQDLLDRQVEILRSTIEIIKARGGPTWPKATTTDWAHPSNEQVQSDKDCAQAAEELRKDFEHLHACAIRLSEACKSKISHLTSRAALAESRKGIDQAREMAYLTRLAFIFIPLGFVTSFFGMNLEPIAAGNYPLWIFFVIAVPFIILALGLMYWDRTSIALRGLLFSAKESARTNPC</sequence>
<keyword evidence="3 6" id="KW-1133">Transmembrane helix</keyword>
<name>J3NHL0_GAET3</name>
<evidence type="ECO:0000313" key="8">
    <source>
        <dbReference type="EnsemblFungi" id="EJT80753"/>
    </source>
</evidence>
<accession>J3NHL0</accession>
<dbReference type="Proteomes" id="UP000006039">
    <property type="component" value="Unassembled WGS sequence"/>
</dbReference>
<organism evidence="7">
    <name type="scientific">Gaeumannomyces tritici (strain R3-111a-1)</name>
    <name type="common">Wheat and barley take-all root rot fungus</name>
    <name type="synonym">Gaeumannomyces graminis var. tritici</name>
    <dbReference type="NCBI Taxonomy" id="644352"/>
    <lineage>
        <taxon>Eukaryota</taxon>
        <taxon>Fungi</taxon>
        <taxon>Dikarya</taxon>
        <taxon>Ascomycota</taxon>
        <taxon>Pezizomycotina</taxon>
        <taxon>Sordariomycetes</taxon>
        <taxon>Sordariomycetidae</taxon>
        <taxon>Magnaporthales</taxon>
        <taxon>Magnaporthaceae</taxon>
        <taxon>Gaeumannomyces</taxon>
    </lineage>
</organism>
<evidence type="ECO:0000256" key="2">
    <source>
        <dbReference type="ARBA" id="ARBA00022692"/>
    </source>
</evidence>
<comment type="subcellular location">
    <subcellularLocation>
        <location evidence="1">Membrane</location>
        <topology evidence="1">Multi-pass membrane protein</topology>
    </subcellularLocation>
</comment>
<gene>
    <name evidence="8" type="primary">20341205</name>
    <name evidence="7" type="ORF">GGTG_00747</name>
</gene>
<keyword evidence="4 6" id="KW-0472">Membrane</keyword>
<feature type="region of interest" description="Disordered" evidence="5">
    <location>
        <begin position="1"/>
        <end position="23"/>
    </location>
</feature>
<evidence type="ECO:0000256" key="3">
    <source>
        <dbReference type="ARBA" id="ARBA00022989"/>
    </source>
</evidence>
<evidence type="ECO:0000313" key="9">
    <source>
        <dbReference type="Proteomes" id="UP000006039"/>
    </source>
</evidence>
<protein>
    <recommendedName>
        <fullName evidence="10">CorA family metal ion transporter</fullName>
    </recommendedName>
</protein>
<dbReference type="SUPFAM" id="SSF144083">
    <property type="entry name" value="Magnesium transport protein CorA, transmembrane region"/>
    <property type="match status" value="1"/>
</dbReference>
<dbReference type="eggNOG" id="ENOG502SJAG">
    <property type="taxonomic scope" value="Eukaryota"/>
</dbReference>
<keyword evidence="2 6" id="KW-0812">Transmembrane</keyword>
<keyword evidence="9" id="KW-1185">Reference proteome</keyword>
<feature type="transmembrane region" description="Helical" evidence="6">
    <location>
        <begin position="512"/>
        <end position="532"/>
    </location>
</feature>
<feature type="compositionally biased region" description="Low complexity" evidence="5">
    <location>
        <begin position="7"/>
        <end position="21"/>
    </location>
</feature>
<dbReference type="GO" id="GO:0016020">
    <property type="term" value="C:membrane"/>
    <property type="evidence" value="ECO:0007669"/>
    <property type="project" value="UniProtKB-SubCell"/>
</dbReference>
<reference evidence="8" key="4">
    <citation type="journal article" date="2015" name="G3 (Bethesda)">
        <title>Genome sequences of three phytopathogenic species of the Magnaporthaceae family of fungi.</title>
        <authorList>
            <person name="Okagaki L.H."/>
            <person name="Nunes C.C."/>
            <person name="Sailsbery J."/>
            <person name="Clay B."/>
            <person name="Brown D."/>
            <person name="John T."/>
            <person name="Oh Y."/>
            <person name="Young N."/>
            <person name="Fitzgerald M."/>
            <person name="Haas B.J."/>
            <person name="Zeng Q."/>
            <person name="Young S."/>
            <person name="Adiconis X."/>
            <person name="Fan L."/>
            <person name="Levin J.Z."/>
            <person name="Mitchell T.K."/>
            <person name="Okubara P.A."/>
            <person name="Farman M.L."/>
            <person name="Kohn L.M."/>
            <person name="Birren B."/>
            <person name="Ma L.-J."/>
            <person name="Dean R.A."/>
        </authorList>
    </citation>
    <scope>NUCLEOTIDE SEQUENCE</scope>
    <source>
        <strain evidence="8">R3-111a-1</strain>
    </source>
</reference>
<feature type="transmembrane region" description="Helical" evidence="6">
    <location>
        <begin position="480"/>
        <end position="500"/>
    </location>
</feature>
<dbReference type="InterPro" id="IPR045863">
    <property type="entry name" value="CorA_TM1_TM2"/>
</dbReference>
<evidence type="ECO:0000313" key="7">
    <source>
        <dbReference type="EMBL" id="EJT80753.1"/>
    </source>
</evidence>
<proteinExistence type="predicted"/>
<dbReference type="GO" id="GO:0046873">
    <property type="term" value="F:metal ion transmembrane transporter activity"/>
    <property type="evidence" value="ECO:0007669"/>
    <property type="project" value="InterPro"/>
</dbReference>
<dbReference type="OrthoDB" id="3231000at2759"/>
<evidence type="ECO:0000256" key="6">
    <source>
        <dbReference type="SAM" id="Phobius"/>
    </source>
</evidence>
<reference evidence="8" key="5">
    <citation type="submission" date="2018-04" db="UniProtKB">
        <authorList>
            <consortium name="EnsemblFungi"/>
        </authorList>
    </citation>
    <scope>IDENTIFICATION</scope>
    <source>
        <strain evidence="8">R3-111a-1</strain>
    </source>
</reference>
<dbReference type="EnsemblFungi" id="EJT80753">
    <property type="protein sequence ID" value="EJT80753"/>
    <property type="gene ID" value="GGTG_00747"/>
</dbReference>
<reference evidence="7" key="2">
    <citation type="submission" date="2010-07" db="EMBL/GenBank/DDBJ databases">
        <authorList>
            <consortium name="The Broad Institute Genome Sequencing Platform"/>
            <consortium name="Broad Institute Genome Sequencing Center for Infectious Disease"/>
            <person name="Ma L.-J."/>
            <person name="Dead R."/>
            <person name="Young S."/>
            <person name="Zeng Q."/>
            <person name="Koehrsen M."/>
            <person name="Alvarado L."/>
            <person name="Berlin A."/>
            <person name="Chapman S.B."/>
            <person name="Chen Z."/>
            <person name="Freedman E."/>
            <person name="Gellesch M."/>
            <person name="Goldberg J."/>
            <person name="Griggs A."/>
            <person name="Gujja S."/>
            <person name="Heilman E.R."/>
            <person name="Heiman D."/>
            <person name="Hepburn T."/>
            <person name="Howarth C."/>
            <person name="Jen D."/>
            <person name="Larson L."/>
            <person name="Mehta T."/>
            <person name="Neiman D."/>
            <person name="Pearson M."/>
            <person name="Roberts A."/>
            <person name="Saif S."/>
            <person name="Shea T."/>
            <person name="Shenoy N."/>
            <person name="Sisk P."/>
            <person name="Stolte C."/>
            <person name="Sykes S."/>
            <person name="Walk T."/>
            <person name="White J."/>
            <person name="Yandava C."/>
            <person name="Haas B."/>
            <person name="Nusbaum C."/>
            <person name="Birren B."/>
        </authorList>
    </citation>
    <scope>NUCLEOTIDE SEQUENCE</scope>
    <source>
        <strain evidence="7">R3-111a-1</strain>
    </source>
</reference>
<dbReference type="GeneID" id="20341205"/>